<protein>
    <submittedName>
        <fullName evidence="3">DUF6049 family protein</fullName>
    </submittedName>
</protein>
<keyword evidence="2" id="KW-0812">Transmembrane</keyword>
<evidence type="ECO:0000313" key="4">
    <source>
        <dbReference type="Proteomes" id="UP001214553"/>
    </source>
</evidence>
<dbReference type="Pfam" id="PF19516">
    <property type="entry name" value="DUF6049"/>
    <property type="match status" value="1"/>
</dbReference>
<dbReference type="Proteomes" id="UP001214553">
    <property type="component" value="Chromosome"/>
</dbReference>
<sequence length="816" mass="83576">MRASQAALRPVADPRTCGDRSRHPDSRRPDSPRTDSRHPARRRLLGRRLAALATGALLVLAPLLSAPAASAADATPSPTPSPTPLSGAVDAFVSADANGVLEPDEDLVTHVALRNGTAAPVSATDVTLSLGAQPLTSRSELAAWLDAGTGGTGDADTGQADPTSTDATTMTLGTASVGAVDSGETASVEITVPGDDDALTELDPGVYPLSATITGPAQTRVATSVLTVPKKRDTDRTPVAIVVPITVSGLTTGLLTADQLTALTAPDGDLTAEVNAVAGTPAILAIDPAIVASIRVLGSSAPETATAWLERLDMLSNERFALQFGDADIAAQLHDGHSTLLRPSTLQSYMDAADFTDTDDTDTTDDATGDDDDGTAARTPEPTDTASPGAPTLPSIDDLESLGENARDAVYWPFSKTVGGADVAQLAGMSTADANAVTLISSASATPGSAHVDAGGANALVYDAVVSDELRAASLEDDPKVRNASLAAVTASLNIAARTGNGSPLMVVVDRASDRAVLGLSAAVEAVTGAPGTTPATLTRVLDSHARQVTVKDAAADTTRVNTLKQLLEGEHRISAFATVLDDPTLLTAPERATLLQLMGGGWLDDPDGWADAITAHKQATRDTLNSVSIAPTSDFNLAGRAATRTFGIRNELPWQVKVTLLAHPDNLRLEVQESTDVTAQASSTTAAHVPIEAQIGNGDVTLNLRLVSPASVPIGQPRDVVVTVHADWEIIGLTVLGVGIGAFLVLGLVRTVLSRRKRARDAASADNGEEDASDSDVPNRESATSTDPHDASTDGTVGDAASTPEASTPDDGAAR</sequence>
<feature type="compositionally biased region" description="Basic and acidic residues" evidence="1">
    <location>
        <begin position="16"/>
        <end position="38"/>
    </location>
</feature>
<name>A0ABY8BZQ3_9MICO</name>
<evidence type="ECO:0000313" key="3">
    <source>
        <dbReference type="EMBL" id="WEG08957.1"/>
    </source>
</evidence>
<dbReference type="EMBL" id="CP119108">
    <property type="protein sequence ID" value="WEG08957.1"/>
    <property type="molecule type" value="Genomic_DNA"/>
</dbReference>
<feature type="transmembrane region" description="Helical" evidence="2">
    <location>
        <begin position="731"/>
        <end position="754"/>
    </location>
</feature>
<proteinExistence type="predicted"/>
<reference evidence="3 4" key="1">
    <citation type="submission" date="2023-03" db="EMBL/GenBank/DDBJ databases">
        <title>Genome sequence of Microbacterium sp. KACC 23027.</title>
        <authorList>
            <person name="Kim S."/>
            <person name="Heo J."/>
            <person name="Kwon S.-W."/>
        </authorList>
    </citation>
    <scope>NUCLEOTIDE SEQUENCE [LARGE SCALE GENOMIC DNA]</scope>
    <source>
        <strain evidence="3 4">KACC 23027</strain>
    </source>
</reference>
<dbReference type="RefSeq" id="WP_275278283.1">
    <property type="nucleotide sequence ID" value="NZ_CP119108.1"/>
</dbReference>
<dbReference type="InterPro" id="IPR046112">
    <property type="entry name" value="DUF6049"/>
</dbReference>
<feature type="compositionally biased region" description="Acidic residues" evidence="1">
    <location>
        <begin position="356"/>
        <end position="374"/>
    </location>
</feature>
<keyword evidence="2" id="KW-1133">Transmembrane helix</keyword>
<keyword evidence="2" id="KW-0472">Membrane</keyword>
<feature type="region of interest" description="Disordered" evidence="1">
    <location>
        <begin position="356"/>
        <end position="396"/>
    </location>
</feature>
<gene>
    <name evidence="3" type="ORF">PU630_17210</name>
</gene>
<keyword evidence="4" id="KW-1185">Reference proteome</keyword>
<feature type="region of interest" description="Disordered" evidence="1">
    <location>
        <begin position="1"/>
        <end position="42"/>
    </location>
</feature>
<evidence type="ECO:0000256" key="2">
    <source>
        <dbReference type="SAM" id="Phobius"/>
    </source>
</evidence>
<accession>A0ABY8BZQ3</accession>
<evidence type="ECO:0000256" key="1">
    <source>
        <dbReference type="SAM" id="MobiDB-lite"/>
    </source>
</evidence>
<organism evidence="3 4">
    <name type="scientific">Microbacterium horticulturae</name>
    <dbReference type="NCBI Taxonomy" id="3028316"/>
    <lineage>
        <taxon>Bacteria</taxon>
        <taxon>Bacillati</taxon>
        <taxon>Actinomycetota</taxon>
        <taxon>Actinomycetes</taxon>
        <taxon>Micrococcales</taxon>
        <taxon>Microbacteriaceae</taxon>
        <taxon>Microbacterium</taxon>
    </lineage>
</organism>
<feature type="region of interest" description="Disordered" evidence="1">
    <location>
        <begin position="758"/>
        <end position="816"/>
    </location>
</feature>